<keyword evidence="3" id="KW-1185">Reference proteome</keyword>
<accession>A0ABP5UV55</accession>
<proteinExistence type="predicted"/>
<gene>
    <name evidence="2" type="ORF">GCM10010420_06800</name>
</gene>
<feature type="compositionally biased region" description="Basic and acidic residues" evidence="1">
    <location>
        <begin position="53"/>
        <end position="62"/>
    </location>
</feature>
<dbReference type="EMBL" id="BAAATJ010000002">
    <property type="protein sequence ID" value="GAA2386641.1"/>
    <property type="molecule type" value="Genomic_DNA"/>
</dbReference>
<name>A0ABP5UV55_9ACTN</name>
<comment type="caution">
    <text evidence="2">The sequence shown here is derived from an EMBL/GenBank/DDBJ whole genome shotgun (WGS) entry which is preliminary data.</text>
</comment>
<evidence type="ECO:0000256" key="1">
    <source>
        <dbReference type="SAM" id="MobiDB-lite"/>
    </source>
</evidence>
<evidence type="ECO:0000313" key="3">
    <source>
        <dbReference type="Proteomes" id="UP001500058"/>
    </source>
</evidence>
<organism evidence="2 3">
    <name type="scientific">Streptomyces glaucosporus</name>
    <dbReference type="NCBI Taxonomy" id="284044"/>
    <lineage>
        <taxon>Bacteria</taxon>
        <taxon>Bacillati</taxon>
        <taxon>Actinomycetota</taxon>
        <taxon>Actinomycetes</taxon>
        <taxon>Kitasatosporales</taxon>
        <taxon>Streptomycetaceae</taxon>
        <taxon>Streptomyces</taxon>
    </lineage>
</organism>
<reference evidence="3" key="1">
    <citation type="journal article" date="2019" name="Int. J. Syst. Evol. Microbiol.">
        <title>The Global Catalogue of Microorganisms (GCM) 10K type strain sequencing project: providing services to taxonomists for standard genome sequencing and annotation.</title>
        <authorList>
            <consortium name="The Broad Institute Genomics Platform"/>
            <consortium name="The Broad Institute Genome Sequencing Center for Infectious Disease"/>
            <person name="Wu L."/>
            <person name="Ma J."/>
        </authorList>
    </citation>
    <scope>NUCLEOTIDE SEQUENCE [LARGE SCALE GENOMIC DNA]</scope>
    <source>
        <strain evidence="3">JCM 6921</strain>
    </source>
</reference>
<protein>
    <submittedName>
        <fullName evidence="2">Uncharacterized protein</fullName>
    </submittedName>
</protein>
<sequence length="115" mass="12736">MAPGHYPDRGVCARRCPEMRNSHALPKTVTDTSGIQVGRPNRETNRIRAARDAAHRFRERRPGNTAPAAGGGRTRPRPARPRPDHDPITTNAENVRETPLPQNAWDAGDTRDAED</sequence>
<feature type="region of interest" description="Disordered" evidence="1">
    <location>
        <begin position="53"/>
        <end position="115"/>
    </location>
</feature>
<evidence type="ECO:0000313" key="2">
    <source>
        <dbReference type="EMBL" id="GAA2386641.1"/>
    </source>
</evidence>
<dbReference type="Proteomes" id="UP001500058">
    <property type="component" value="Unassembled WGS sequence"/>
</dbReference>